<protein>
    <recommendedName>
        <fullName evidence="4">Alginate export domain-containing protein</fullName>
    </recommendedName>
</protein>
<dbReference type="Proteomes" id="UP000006683">
    <property type="component" value="Chromosome"/>
</dbReference>
<sequence>MSGHVRFASGVPLMLALYSGAAAATIPGLAPEQPWQFGGYVKYMATATLPDQTDNGFDHLLHQRFNVEYRFSPSLRFNAGMRNRVLAGDSAELPGYGDLIGRDDGYFDLTHNWVDNKGLVATTTFDRLYLDWQSGQWQVRGGRFRINWAMATLWNPNDLFNSYSIYDFDYEERPGSDAISLTRVLGFASQADLVYNPADDSELNSAAGRYLFNHQGWDGQLVLGKAGLDNVIGAGFAGDIAGAGVRGEVSHFSPNRSEWQGQALQHATVATLESDYSFAGQRNWMVRGALLYISNPQDPGNALAFLNLPLTARTLSFTRWSGYADASFDLSPLSRITLSGTGYDDGSYFIGVNASHSLADDWQLLGVLQRFDGSDSSLFGQSPATLLFGQVRWNF</sequence>
<dbReference type="AlphaFoldDB" id="E1SPB6"/>
<organism evidence="2 3">
    <name type="scientific">Ferrimonas balearica (strain DSM 9799 / CCM 4581 / KCTC 23876 / PAT)</name>
    <dbReference type="NCBI Taxonomy" id="550540"/>
    <lineage>
        <taxon>Bacteria</taxon>
        <taxon>Pseudomonadati</taxon>
        <taxon>Pseudomonadota</taxon>
        <taxon>Gammaproteobacteria</taxon>
        <taxon>Alteromonadales</taxon>
        <taxon>Ferrimonadaceae</taxon>
        <taxon>Ferrimonas</taxon>
    </lineage>
</organism>
<evidence type="ECO:0008006" key="4">
    <source>
        <dbReference type="Google" id="ProtNLM"/>
    </source>
</evidence>
<evidence type="ECO:0000256" key="1">
    <source>
        <dbReference type="SAM" id="SignalP"/>
    </source>
</evidence>
<proteinExistence type="predicted"/>
<name>E1SPB6_FERBD</name>
<evidence type="ECO:0000313" key="3">
    <source>
        <dbReference type="Proteomes" id="UP000006683"/>
    </source>
</evidence>
<dbReference type="STRING" id="550540.Fbal_1537"/>
<keyword evidence="3" id="KW-1185">Reference proteome</keyword>
<reference evidence="2 3" key="1">
    <citation type="journal article" date="2010" name="Stand. Genomic Sci.">
        <title>Complete genome sequence of Ferrimonas balearica type strain (PAT).</title>
        <authorList>
            <person name="Nolan M."/>
            <person name="Sikorski J."/>
            <person name="Davenport K."/>
            <person name="Lucas S."/>
            <person name="Glavina Del Rio T."/>
            <person name="Tice H."/>
            <person name="Cheng J."/>
            <person name="Goodwin L."/>
            <person name="Pitluck S."/>
            <person name="Liolios K."/>
            <person name="Ivanova N."/>
            <person name="Mavromatis K."/>
            <person name="Ovchinnikova G."/>
            <person name="Pati A."/>
            <person name="Chen A."/>
            <person name="Palaniappan K."/>
            <person name="Land M."/>
            <person name="Hauser L."/>
            <person name="Chang Y."/>
            <person name="Jeffries C."/>
            <person name="Tapia R."/>
            <person name="Brettin T."/>
            <person name="Detter J."/>
            <person name="Han C."/>
            <person name="Yasawong M."/>
            <person name="Rohde M."/>
            <person name="Tindall B."/>
            <person name="Goker M."/>
            <person name="Woyke T."/>
            <person name="Bristow J."/>
            <person name="Eisen J."/>
            <person name="Markowitz V."/>
            <person name="Hugenholtz P."/>
            <person name="Kyrpides N."/>
            <person name="Klenk H."/>
            <person name="Lapidus A."/>
        </authorList>
    </citation>
    <scope>NUCLEOTIDE SEQUENCE [LARGE SCALE GENOMIC DNA]</scope>
    <source>
        <strain evidence="3">DSM 9799 / CCM 4581 / KCTC 23876 / PAT</strain>
    </source>
</reference>
<dbReference type="EMBL" id="CP002209">
    <property type="protein sequence ID" value="ADN75741.1"/>
    <property type="molecule type" value="Genomic_DNA"/>
</dbReference>
<feature type="chain" id="PRO_5003151714" description="Alginate export domain-containing protein" evidence="1">
    <location>
        <begin position="25"/>
        <end position="395"/>
    </location>
</feature>
<dbReference type="eggNOG" id="ENOG5032WND">
    <property type="taxonomic scope" value="Bacteria"/>
</dbReference>
<dbReference type="GeneID" id="67181753"/>
<keyword evidence="1" id="KW-0732">Signal</keyword>
<evidence type="ECO:0000313" key="2">
    <source>
        <dbReference type="EMBL" id="ADN75741.1"/>
    </source>
</evidence>
<feature type="signal peptide" evidence="1">
    <location>
        <begin position="1"/>
        <end position="24"/>
    </location>
</feature>
<dbReference type="KEGG" id="fbl:Fbal_1537"/>
<dbReference type="RefSeq" id="WP_013345047.1">
    <property type="nucleotide sequence ID" value="NC_014541.1"/>
</dbReference>
<dbReference type="HOGENOM" id="CLU_059150_0_0_6"/>
<accession>E1SPB6</accession>
<gene>
    <name evidence="2" type="ordered locus">Fbal_1537</name>
</gene>